<comment type="similarity">
    <text evidence="1">Belongs to the bacterial solute-binding protein 7 family.</text>
</comment>
<evidence type="ECO:0000256" key="2">
    <source>
        <dbReference type="ARBA" id="ARBA00022448"/>
    </source>
</evidence>
<dbReference type="PANTHER" id="PTHR33376">
    <property type="match status" value="1"/>
</dbReference>
<sequence>MLRTIRNFALALAACSGMTATANAETVLKWGEHLPQCCSMYAAAAQWAVDETAKRSNGELKIDINFGGVLATVGEIPSAVENGVIDMGNLVTPYFPDQFVINNAIPFFWPQPKSQQQLGELMLKWHEEIPAFGDELAKYKLKLIAVRPLPPYGLICNKPIRTLEDFKGKRVRSYGVALPAMLEALGAVSVGMPDVEAYEAMSNNILDCSAADIALVDAFKLNEVAKYFIDVPMGASWGHIIVMNTDKYASLTDSEKKVIDSLKGDHLTELLKLFRAKEDELKAQWTADGSVEIIKFPADEFLKATLGSPKVQAVRDSWKDRAIAAGMPAADAERVVNEINN</sequence>
<evidence type="ECO:0000313" key="5">
    <source>
        <dbReference type="EMBL" id="MEX0406835.1"/>
    </source>
</evidence>
<evidence type="ECO:0000256" key="1">
    <source>
        <dbReference type="ARBA" id="ARBA00009023"/>
    </source>
</evidence>
<name>A0ABV3SMP3_9HYPH</name>
<dbReference type="Proteomes" id="UP001556692">
    <property type="component" value="Unassembled WGS sequence"/>
</dbReference>
<dbReference type="NCBIfam" id="NF037995">
    <property type="entry name" value="TRAP_S1"/>
    <property type="match status" value="1"/>
</dbReference>
<dbReference type="InterPro" id="IPR038404">
    <property type="entry name" value="TRAP_DctP_sf"/>
</dbReference>
<dbReference type="Gene3D" id="3.40.190.170">
    <property type="entry name" value="Bacterial extracellular solute-binding protein, family 7"/>
    <property type="match status" value="1"/>
</dbReference>
<organism evidence="5 6">
    <name type="scientific">Aquibium pacificus</name>
    <dbReference type="NCBI Taxonomy" id="3153579"/>
    <lineage>
        <taxon>Bacteria</taxon>
        <taxon>Pseudomonadati</taxon>
        <taxon>Pseudomonadota</taxon>
        <taxon>Alphaproteobacteria</taxon>
        <taxon>Hyphomicrobiales</taxon>
        <taxon>Phyllobacteriaceae</taxon>
        <taxon>Aquibium</taxon>
    </lineage>
</organism>
<dbReference type="InterPro" id="IPR018389">
    <property type="entry name" value="DctP_fam"/>
</dbReference>
<evidence type="ECO:0000256" key="4">
    <source>
        <dbReference type="SAM" id="SignalP"/>
    </source>
</evidence>
<comment type="caution">
    <text evidence="5">The sequence shown here is derived from an EMBL/GenBank/DDBJ whole genome shotgun (WGS) entry which is preliminary data.</text>
</comment>
<gene>
    <name evidence="5" type="primary">dctP</name>
    <name evidence="5" type="ORF">ABGN05_14305</name>
</gene>
<dbReference type="PANTHER" id="PTHR33376:SF7">
    <property type="entry name" value="C4-DICARBOXYLATE-BINDING PROTEIN DCTB"/>
    <property type="match status" value="1"/>
</dbReference>
<evidence type="ECO:0000313" key="6">
    <source>
        <dbReference type="Proteomes" id="UP001556692"/>
    </source>
</evidence>
<keyword evidence="6" id="KW-1185">Reference proteome</keyword>
<dbReference type="RefSeq" id="WP_367954716.1">
    <property type="nucleotide sequence ID" value="NZ_JBDPGJ010000003.1"/>
</dbReference>
<dbReference type="Pfam" id="PF03480">
    <property type="entry name" value="DctP"/>
    <property type="match status" value="1"/>
</dbReference>
<keyword evidence="2" id="KW-0813">Transport</keyword>
<feature type="signal peptide" evidence="4">
    <location>
        <begin position="1"/>
        <end position="24"/>
    </location>
</feature>
<keyword evidence="3 4" id="KW-0732">Signal</keyword>
<feature type="chain" id="PRO_5045335902" evidence="4">
    <location>
        <begin position="25"/>
        <end position="341"/>
    </location>
</feature>
<dbReference type="EMBL" id="JBDPGJ010000003">
    <property type="protein sequence ID" value="MEX0406835.1"/>
    <property type="molecule type" value="Genomic_DNA"/>
</dbReference>
<protein>
    <submittedName>
        <fullName evidence="5">TRAP transporter substrate-binding protein DctP</fullName>
    </submittedName>
</protein>
<accession>A0ABV3SMP3</accession>
<reference evidence="5 6" key="1">
    <citation type="submission" date="2024-05" db="EMBL/GenBank/DDBJ databases">
        <authorList>
            <person name="Jiang F."/>
        </authorList>
    </citation>
    <scope>NUCLEOTIDE SEQUENCE [LARGE SCALE GENOMIC DNA]</scope>
    <source>
        <strain evidence="5 6">LZ166</strain>
    </source>
</reference>
<proteinExistence type="inferred from homology"/>
<evidence type="ECO:0000256" key="3">
    <source>
        <dbReference type="ARBA" id="ARBA00022729"/>
    </source>
</evidence>